<keyword evidence="6 8" id="KW-1133">Transmembrane helix</keyword>
<dbReference type="EMBL" id="FRAH01000005">
    <property type="protein sequence ID" value="SHJ73269.1"/>
    <property type="molecule type" value="Genomic_DNA"/>
</dbReference>
<protein>
    <recommendedName>
        <fullName evidence="9">Phosphotransferase system EIIC domain-containing protein</fullName>
    </recommendedName>
</protein>
<feature type="transmembrane region" description="Helical" evidence="8">
    <location>
        <begin position="116"/>
        <end position="135"/>
    </location>
</feature>
<keyword evidence="7 8" id="KW-0472">Membrane</keyword>
<comment type="subcellular location">
    <subcellularLocation>
        <location evidence="1">Cell membrane</location>
        <topology evidence="1">Multi-pass membrane protein</topology>
    </subcellularLocation>
</comment>
<feature type="transmembrane region" description="Helical" evidence="8">
    <location>
        <begin position="55"/>
        <end position="80"/>
    </location>
</feature>
<dbReference type="GO" id="GO:0008982">
    <property type="term" value="F:protein-N(PI)-phosphohistidine-sugar phosphotransferase activity"/>
    <property type="evidence" value="ECO:0007669"/>
    <property type="project" value="InterPro"/>
</dbReference>
<feature type="domain" description="Phosphotransferase system EIIC" evidence="9">
    <location>
        <begin position="24"/>
        <end position="363"/>
    </location>
</feature>
<feature type="transmembrane region" description="Helical" evidence="8">
    <location>
        <begin position="327"/>
        <end position="347"/>
    </location>
</feature>
<evidence type="ECO:0000256" key="1">
    <source>
        <dbReference type="ARBA" id="ARBA00004651"/>
    </source>
</evidence>
<dbReference type="InterPro" id="IPR003352">
    <property type="entry name" value="PTS_EIIC"/>
</dbReference>
<feature type="transmembrane region" description="Helical" evidence="8">
    <location>
        <begin position="147"/>
        <end position="167"/>
    </location>
</feature>
<evidence type="ECO:0000256" key="6">
    <source>
        <dbReference type="ARBA" id="ARBA00022989"/>
    </source>
</evidence>
<evidence type="ECO:0000313" key="10">
    <source>
        <dbReference type="EMBL" id="SHJ73269.1"/>
    </source>
</evidence>
<reference evidence="10 11" key="1">
    <citation type="submission" date="2016-11" db="EMBL/GenBank/DDBJ databases">
        <authorList>
            <person name="Jaros S."/>
            <person name="Januszkiewicz K."/>
            <person name="Wedrychowicz H."/>
        </authorList>
    </citation>
    <scope>NUCLEOTIDE SEQUENCE [LARGE SCALE GENOMIC DNA]</scope>
    <source>
        <strain evidence="10 11">DSM 14214</strain>
    </source>
</reference>
<keyword evidence="2" id="KW-0813">Transport</keyword>
<dbReference type="Proteomes" id="UP000183975">
    <property type="component" value="Unassembled WGS sequence"/>
</dbReference>
<dbReference type="GO" id="GO:0009401">
    <property type="term" value="P:phosphoenolpyruvate-dependent sugar phosphotransferase system"/>
    <property type="evidence" value="ECO:0007669"/>
    <property type="project" value="InterPro"/>
</dbReference>
<evidence type="ECO:0000256" key="8">
    <source>
        <dbReference type="SAM" id="Phobius"/>
    </source>
</evidence>
<gene>
    <name evidence="10" type="ORF">SAMN02745138_00392</name>
</gene>
<keyword evidence="11" id="KW-1185">Reference proteome</keyword>
<evidence type="ECO:0000256" key="7">
    <source>
        <dbReference type="ARBA" id="ARBA00023136"/>
    </source>
</evidence>
<feature type="transmembrane region" description="Helical" evidence="8">
    <location>
        <begin position="216"/>
        <end position="242"/>
    </location>
</feature>
<evidence type="ECO:0000259" key="9">
    <source>
        <dbReference type="Pfam" id="PF13303"/>
    </source>
</evidence>
<evidence type="ECO:0000256" key="3">
    <source>
        <dbReference type="ARBA" id="ARBA00022475"/>
    </source>
</evidence>
<dbReference type="AlphaFoldDB" id="A0A1M6LPZ9"/>
<organism evidence="10 11">
    <name type="scientific">Anaerotignum lactatifermentans DSM 14214</name>
    <dbReference type="NCBI Taxonomy" id="1121323"/>
    <lineage>
        <taxon>Bacteria</taxon>
        <taxon>Bacillati</taxon>
        <taxon>Bacillota</taxon>
        <taxon>Clostridia</taxon>
        <taxon>Lachnospirales</taxon>
        <taxon>Anaerotignaceae</taxon>
        <taxon>Anaerotignum</taxon>
    </lineage>
</organism>
<dbReference type="Pfam" id="PF13303">
    <property type="entry name" value="PTS_EIIC_2"/>
    <property type="match status" value="1"/>
</dbReference>
<name>A0A1M6LPZ9_9FIRM</name>
<dbReference type="GO" id="GO:0005886">
    <property type="term" value="C:plasma membrane"/>
    <property type="evidence" value="ECO:0007669"/>
    <property type="project" value="UniProtKB-SubCell"/>
</dbReference>
<accession>A0A1M6LPZ9</accession>
<feature type="transmembrane region" description="Helical" evidence="8">
    <location>
        <begin position="187"/>
        <end position="209"/>
    </location>
</feature>
<sequence>MKGAEYFVEKNTIWQKILKRYFINGLNGMALGLFCTLIVGLIIKQIGTFIGGDVGTFIVALGNFATMCTGAAIGVGTAYVMEAPRMVVFSSAVTGLLGANAAAFANGTLFPETGGMLLSGAGDPLGAFIAALAGLEIGRLVSGKTKVDIIVTPVVTIGVGGCIGTLIGPPLSAAMTQLGDWIRVATYLQPFLMGIVISVVMGVALTLPISSAALSIILGLSGLPAGAATVGCSAQMIGFAVASFRENKWDGLLAQGIGTSMLQISNIVKNPLIWIPPTLTSAILGPLATVVFQMENNPAGGGMGTSGLVGQIMTWQTMAGSRGAGLLLFQILLLHFILPAILSFIFSEIMRKKGWIRFGDMKLDI</sequence>
<evidence type="ECO:0000256" key="4">
    <source>
        <dbReference type="ARBA" id="ARBA00022597"/>
    </source>
</evidence>
<evidence type="ECO:0000256" key="5">
    <source>
        <dbReference type="ARBA" id="ARBA00022692"/>
    </source>
</evidence>
<proteinExistence type="predicted"/>
<evidence type="ECO:0000256" key="2">
    <source>
        <dbReference type="ARBA" id="ARBA00022448"/>
    </source>
</evidence>
<keyword evidence="3" id="KW-1003">Cell membrane</keyword>
<evidence type="ECO:0000313" key="11">
    <source>
        <dbReference type="Proteomes" id="UP000183975"/>
    </source>
</evidence>
<feature type="transmembrane region" description="Helical" evidence="8">
    <location>
        <begin position="87"/>
        <end position="110"/>
    </location>
</feature>
<keyword evidence="4" id="KW-0762">Sugar transport</keyword>
<feature type="transmembrane region" description="Helical" evidence="8">
    <location>
        <begin position="21"/>
        <end position="43"/>
    </location>
</feature>
<keyword evidence="5 8" id="KW-0812">Transmembrane</keyword>